<evidence type="ECO:0000313" key="4">
    <source>
        <dbReference type="Proteomes" id="UP000297982"/>
    </source>
</evidence>
<keyword evidence="1" id="KW-0175">Coiled coil</keyword>
<name>A0A4Z0H6W1_9BACI</name>
<feature type="domain" description="HTH merR-type" evidence="2">
    <location>
        <begin position="1"/>
        <end position="20"/>
    </location>
</feature>
<feature type="coiled-coil region" evidence="1">
    <location>
        <begin position="21"/>
        <end position="52"/>
    </location>
</feature>
<organism evidence="3 4">
    <name type="scientific">Halobacillus salinus</name>
    <dbReference type="NCBI Taxonomy" id="192814"/>
    <lineage>
        <taxon>Bacteria</taxon>
        <taxon>Bacillati</taxon>
        <taxon>Bacillota</taxon>
        <taxon>Bacilli</taxon>
        <taxon>Bacillales</taxon>
        <taxon>Bacillaceae</taxon>
        <taxon>Halobacillus</taxon>
    </lineage>
</organism>
<keyword evidence="4" id="KW-1185">Reference proteome</keyword>
<dbReference type="AlphaFoldDB" id="A0A4Z0H6W1"/>
<evidence type="ECO:0000259" key="2">
    <source>
        <dbReference type="PROSITE" id="PS50937"/>
    </source>
</evidence>
<evidence type="ECO:0000256" key="1">
    <source>
        <dbReference type="SAM" id="Coils"/>
    </source>
</evidence>
<comment type="caution">
    <text evidence="3">The sequence shown here is derived from an EMBL/GenBank/DDBJ whole genome shotgun (WGS) entry which is preliminary data.</text>
</comment>
<reference evidence="3 4" key="1">
    <citation type="journal article" date="2003" name="Int. J. Syst. Evol. Microbiol.">
        <title>Halobacillus salinus sp. nov., isolated from a salt lake on the coast of the East Sea in Korea.</title>
        <authorList>
            <person name="Yoon J.H."/>
            <person name="Kang K.H."/>
            <person name="Park Y.H."/>
        </authorList>
    </citation>
    <scope>NUCLEOTIDE SEQUENCE [LARGE SCALE GENOMIC DNA]</scope>
    <source>
        <strain evidence="3 4">HSL-3</strain>
    </source>
</reference>
<proteinExistence type="predicted"/>
<dbReference type="GO" id="GO:0003677">
    <property type="term" value="F:DNA binding"/>
    <property type="evidence" value="ECO:0007669"/>
    <property type="project" value="InterPro"/>
</dbReference>
<dbReference type="GO" id="GO:0006355">
    <property type="term" value="P:regulation of DNA-templated transcription"/>
    <property type="evidence" value="ECO:0007669"/>
    <property type="project" value="InterPro"/>
</dbReference>
<dbReference type="InterPro" id="IPR000551">
    <property type="entry name" value="MerR-type_HTH_dom"/>
</dbReference>
<evidence type="ECO:0000313" key="3">
    <source>
        <dbReference type="EMBL" id="TGB05071.1"/>
    </source>
</evidence>
<protein>
    <recommendedName>
        <fullName evidence="2">HTH merR-type domain-containing protein</fullName>
    </recommendedName>
</protein>
<accession>A0A4Z0H6W1</accession>
<dbReference type="EMBL" id="SRJC01000001">
    <property type="protein sequence ID" value="TGB05071.1"/>
    <property type="molecule type" value="Genomic_DNA"/>
</dbReference>
<dbReference type="PROSITE" id="PS50937">
    <property type="entry name" value="HTH_MERR_2"/>
    <property type="match status" value="1"/>
</dbReference>
<sequence length="63" mass="7629">MYKVSEFAKLTRLSKETLRYFSNLEELLLQKRQRMKRQIRELQERMKELDVFLQSGKPSGNHA</sequence>
<gene>
    <name evidence="3" type="ORF">E4663_08765</name>
</gene>
<dbReference type="Proteomes" id="UP000297982">
    <property type="component" value="Unassembled WGS sequence"/>
</dbReference>